<dbReference type="AlphaFoldDB" id="A0A511T1D8"/>
<protein>
    <submittedName>
        <fullName evidence="1">Uncharacterized protein</fullName>
    </submittedName>
</protein>
<gene>
    <name evidence="1" type="ORF">MFU01_30120</name>
</gene>
<organism evidence="1 2">
    <name type="scientific">Myxococcus fulvus</name>
    <dbReference type="NCBI Taxonomy" id="33"/>
    <lineage>
        <taxon>Bacteria</taxon>
        <taxon>Pseudomonadati</taxon>
        <taxon>Myxococcota</taxon>
        <taxon>Myxococcia</taxon>
        <taxon>Myxococcales</taxon>
        <taxon>Cystobacterineae</taxon>
        <taxon>Myxococcaceae</taxon>
        <taxon>Myxococcus</taxon>
    </lineage>
</organism>
<proteinExistence type="predicted"/>
<dbReference type="EMBL" id="BJXR01000027">
    <property type="protein sequence ID" value="GEN07975.1"/>
    <property type="molecule type" value="Genomic_DNA"/>
</dbReference>
<comment type="caution">
    <text evidence="1">The sequence shown here is derived from an EMBL/GenBank/DDBJ whole genome shotgun (WGS) entry which is preliminary data.</text>
</comment>
<accession>A0A511T1D8</accession>
<dbReference type="Proteomes" id="UP000321514">
    <property type="component" value="Unassembled WGS sequence"/>
</dbReference>
<sequence length="69" mass="7118">MGVRVVVQDVVSWETALNWVGGGGQLVDGLTSVAAVVQAAPLATKPRTGAEHFMRRQDDIGNTAVSAVG</sequence>
<reference evidence="1 2" key="1">
    <citation type="submission" date="2019-07" db="EMBL/GenBank/DDBJ databases">
        <title>Whole genome shotgun sequence of Myxococcus fulvus NBRC 100333.</title>
        <authorList>
            <person name="Hosoyama A."/>
            <person name="Uohara A."/>
            <person name="Ohji S."/>
            <person name="Ichikawa N."/>
        </authorList>
    </citation>
    <scope>NUCLEOTIDE SEQUENCE [LARGE SCALE GENOMIC DNA]</scope>
    <source>
        <strain evidence="1 2">NBRC 100333</strain>
    </source>
</reference>
<name>A0A511T1D8_MYXFU</name>
<evidence type="ECO:0000313" key="2">
    <source>
        <dbReference type="Proteomes" id="UP000321514"/>
    </source>
</evidence>
<evidence type="ECO:0000313" key="1">
    <source>
        <dbReference type="EMBL" id="GEN07975.1"/>
    </source>
</evidence>